<accession>A0A418W1I0</accession>
<dbReference type="InterPro" id="IPR043519">
    <property type="entry name" value="NT_sf"/>
</dbReference>
<protein>
    <submittedName>
        <fullName evidence="3">Nucleotidyltransferase domain-containing protein</fullName>
    </submittedName>
</protein>
<name>A0A418W1I0_9PROT</name>
<keyword evidence="4" id="KW-1185">Reference proteome</keyword>
<organism evidence="3 4">
    <name type="scientific">Azospirillum cavernae</name>
    <dbReference type="NCBI Taxonomy" id="2320860"/>
    <lineage>
        <taxon>Bacteria</taxon>
        <taxon>Pseudomonadati</taxon>
        <taxon>Pseudomonadota</taxon>
        <taxon>Alphaproteobacteria</taxon>
        <taxon>Rhodospirillales</taxon>
        <taxon>Azospirillaceae</taxon>
        <taxon>Azospirillum</taxon>
    </lineage>
</organism>
<dbReference type="InterPro" id="IPR041633">
    <property type="entry name" value="Polbeta"/>
</dbReference>
<dbReference type="InterPro" id="IPR052930">
    <property type="entry name" value="TA_antitoxin_MntA"/>
</dbReference>
<evidence type="ECO:0000313" key="3">
    <source>
        <dbReference type="EMBL" id="RJF83804.1"/>
    </source>
</evidence>
<sequence length="159" mass="17869">MARRFSSHPVPRPSNAAPRPRPSDAPAVVNERPTVPFGTPGIRSPWRRTRNLLCYPRVMMNDVRLRALDTVKRIVLDRLDGREARVFLFGSCARGDVRHWSDIDVAIDPAEAIPAGLMADIAEDLEESTAPYFVDVVDLTHARPEFRAVVLSEGVEWTR</sequence>
<proteinExistence type="predicted"/>
<reference evidence="3 4" key="1">
    <citation type="submission" date="2018-09" db="EMBL/GenBank/DDBJ databases">
        <authorList>
            <person name="Zhu H."/>
        </authorList>
    </citation>
    <scope>NUCLEOTIDE SEQUENCE [LARGE SCALE GENOMIC DNA]</scope>
    <source>
        <strain evidence="3 4">K2W22B-5</strain>
    </source>
</reference>
<keyword evidence="3" id="KW-0808">Transferase</keyword>
<dbReference type="SUPFAM" id="SSF81301">
    <property type="entry name" value="Nucleotidyltransferase"/>
    <property type="match status" value="1"/>
</dbReference>
<comment type="caution">
    <text evidence="3">The sequence shown here is derived from an EMBL/GenBank/DDBJ whole genome shotgun (WGS) entry which is preliminary data.</text>
</comment>
<dbReference type="PANTHER" id="PTHR43852">
    <property type="entry name" value="NUCLEOTIDYLTRANSFERASE"/>
    <property type="match status" value="1"/>
</dbReference>
<evidence type="ECO:0000256" key="1">
    <source>
        <dbReference type="SAM" id="MobiDB-lite"/>
    </source>
</evidence>
<dbReference type="Gene3D" id="3.30.460.10">
    <property type="entry name" value="Beta Polymerase, domain 2"/>
    <property type="match status" value="1"/>
</dbReference>
<dbReference type="PANTHER" id="PTHR43852:SF3">
    <property type="entry name" value="NUCLEOTIDYLTRANSFERASE"/>
    <property type="match status" value="1"/>
</dbReference>
<gene>
    <name evidence="3" type="ORF">D3877_04020</name>
</gene>
<evidence type="ECO:0000259" key="2">
    <source>
        <dbReference type="Pfam" id="PF18765"/>
    </source>
</evidence>
<feature type="domain" description="Polymerase beta nucleotidyltransferase" evidence="2">
    <location>
        <begin position="86"/>
        <end position="155"/>
    </location>
</feature>
<dbReference type="Pfam" id="PF18765">
    <property type="entry name" value="Polbeta"/>
    <property type="match status" value="1"/>
</dbReference>
<dbReference type="GO" id="GO:0016740">
    <property type="term" value="F:transferase activity"/>
    <property type="evidence" value="ECO:0007669"/>
    <property type="project" value="UniProtKB-KW"/>
</dbReference>
<dbReference type="Proteomes" id="UP000283458">
    <property type="component" value="Unassembled WGS sequence"/>
</dbReference>
<feature type="compositionally biased region" description="Low complexity" evidence="1">
    <location>
        <begin position="13"/>
        <end position="29"/>
    </location>
</feature>
<dbReference type="CDD" id="cd05403">
    <property type="entry name" value="NT_KNTase_like"/>
    <property type="match status" value="1"/>
</dbReference>
<dbReference type="EMBL" id="QYUL01000001">
    <property type="protein sequence ID" value="RJF83804.1"/>
    <property type="molecule type" value="Genomic_DNA"/>
</dbReference>
<evidence type="ECO:0000313" key="4">
    <source>
        <dbReference type="Proteomes" id="UP000283458"/>
    </source>
</evidence>
<feature type="region of interest" description="Disordered" evidence="1">
    <location>
        <begin position="1"/>
        <end position="42"/>
    </location>
</feature>
<dbReference type="AlphaFoldDB" id="A0A418W1I0"/>